<dbReference type="Proteomes" id="UP001151699">
    <property type="component" value="Chromosome A"/>
</dbReference>
<gene>
    <name evidence="1" type="ORF">Bhyg_04797</name>
</gene>
<organism evidence="1 2">
    <name type="scientific">Pseudolycoriella hygida</name>
    <dbReference type="NCBI Taxonomy" id="35572"/>
    <lineage>
        <taxon>Eukaryota</taxon>
        <taxon>Metazoa</taxon>
        <taxon>Ecdysozoa</taxon>
        <taxon>Arthropoda</taxon>
        <taxon>Hexapoda</taxon>
        <taxon>Insecta</taxon>
        <taxon>Pterygota</taxon>
        <taxon>Neoptera</taxon>
        <taxon>Endopterygota</taxon>
        <taxon>Diptera</taxon>
        <taxon>Nematocera</taxon>
        <taxon>Sciaroidea</taxon>
        <taxon>Sciaridae</taxon>
        <taxon>Pseudolycoriella</taxon>
    </lineage>
</organism>
<sequence>MQANAGQLLANEGVLHILHIFESNIPLNSPYYHLDVYLNIENPKQAEMDLEKNSRLSYKYSNSCRVTNIYIGHLSN</sequence>
<reference evidence="1" key="1">
    <citation type="submission" date="2022-07" db="EMBL/GenBank/DDBJ databases">
        <authorList>
            <person name="Trinca V."/>
            <person name="Uliana J.V.C."/>
            <person name="Torres T.T."/>
            <person name="Ward R.J."/>
            <person name="Monesi N."/>
        </authorList>
    </citation>
    <scope>NUCLEOTIDE SEQUENCE</scope>
    <source>
        <strain evidence="1">HSMRA1968</strain>
        <tissue evidence="1">Whole embryos</tissue>
    </source>
</reference>
<comment type="caution">
    <text evidence="1">The sequence shown here is derived from an EMBL/GenBank/DDBJ whole genome shotgun (WGS) entry which is preliminary data.</text>
</comment>
<evidence type="ECO:0000313" key="2">
    <source>
        <dbReference type="Proteomes" id="UP001151699"/>
    </source>
</evidence>
<dbReference type="AlphaFoldDB" id="A0A9Q0NG23"/>
<accession>A0A9Q0NG23</accession>
<protein>
    <submittedName>
        <fullName evidence="1">Uncharacterized protein</fullName>
    </submittedName>
</protein>
<keyword evidence="2" id="KW-1185">Reference proteome</keyword>
<proteinExistence type="predicted"/>
<evidence type="ECO:0000313" key="1">
    <source>
        <dbReference type="EMBL" id="KAJ6649559.1"/>
    </source>
</evidence>
<name>A0A9Q0NG23_9DIPT</name>
<dbReference type="EMBL" id="WJQU01000001">
    <property type="protein sequence ID" value="KAJ6649559.1"/>
    <property type="molecule type" value="Genomic_DNA"/>
</dbReference>